<sequence length="510" mass="57833">MAFAAYVESAVTMSPAIVFAPAIALLGLVAYFSATIVYNLYFHPLASFPGPFLARSTLLWRLFHSMGGRFHIAIDREHKKYGSVFRVSPNELSFASVDSWKAIYGHPMAGKPTLIKSDFYELYGSGFRSLCVGSERDPRRHGQMRKSLSSAFSTKALSEQEHIVDGIVNDFVERIGKLGGEGTAGLNLTKWFEMVSFDILGSMAFGESFHCLENGKPHFWSELILDHLYFITLADNLHRFPIVPTLARILFPSTMVVKNKNSQYSRDLVARRLERKSPRKDFLSTLIAKCESGELDKEELTAHSSTLVIAGGETTTTFLAATTFYLLKNPECHEKLVQEIRARFASYEDINATCAQQLPYLQAVISEGLRIYPPGSQGFPRVSPGVVIDGHFIPKGTEVYTSAWTVTHDEKHFEDPMRFKPERWMDPESTDVKEASQPFSLGPRGCLGRNFAYMQINLIFAKMLWKYDLKLQNPELDWEEQSRMYVMWWKPKAMVHFTARSDLEHGRTEV</sequence>
<gene>
    <name evidence="1" type="primary">g8936</name>
    <name evidence="1" type="ORF">NpPPO83_00008936</name>
</gene>
<proteinExistence type="predicted"/>
<evidence type="ECO:0000313" key="2">
    <source>
        <dbReference type="Proteomes" id="UP001165186"/>
    </source>
</evidence>
<protein>
    <submittedName>
        <fullName evidence="1">Cytochrome P450</fullName>
    </submittedName>
</protein>
<name>A0ACB5SJP2_9PEZI</name>
<keyword evidence="2" id="KW-1185">Reference proteome</keyword>
<comment type="caution">
    <text evidence="1">The sequence shown here is derived from an EMBL/GenBank/DDBJ whole genome shotgun (WGS) entry which is preliminary data.</text>
</comment>
<organism evidence="1 2">
    <name type="scientific">Neofusicoccum parvum</name>
    <dbReference type="NCBI Taxonomy" id="310453"/>
    <lineage>
        <taxon>Eukaryota</taxon>
        <taxon>Fungi</taxon>
        <taxon>Dikarya</taxon>
        <taxon>Ascomycota</taxon>
        <taxon>Pezizomycotina</taxon>
        <taxon>Dothideomycetes</taxon>
        <taxon>Dothideomycetes incertae sedis</taxon>
        <taxon>Botryosphaeriales</taxon>
        <taxon>Botryosphaeriaceae</taxon>
        <taxon>Neofusicoccum</taxon>
    </lineage>
</organism>
<accession>A0ACB5SJP2</accession>
<reference evidence="1" key="1">
    <citation type="submission" date="2024-09" db="EMBL/GenBank/DDBJ databases">
        <title>Draft Genome Sequences of Neofusicoccum parvum.</title>
        <authorList>
            <person name="Ashida A."/>
            <person name="Camagna M."/>
            <person name="Tanaka A."/>
            <person name="Takemoto D."/>
        </authorList>
    </citation>
    <scope>NUCLEOTIDE SEQUENCE</scope>
    <source>
        <strain evidence="1">PPO83</strain>
    </source>
</reference>
<evidence type="ECO:0000313" key="1">
    <source>
        <dbReference type="EMBL" id="GME44582.1"/>
    </source>
</evidence>
<dbReference type="Proteomes" id="UP001165186">
    <property type="component" value="Unassembled WGS sequence"/>
</dbReference>
<dbReference type="EMBL" id="BSXG01000115">
    <property type="protein sequence ID" value="GME44582.1"/>
    <property type="molecule type" value="Genomic_DNA"/>
</dbReference>